<organism evidence="7 8">
    <name type="scientific">Fusarium avenaceum</name>
    <dbReference type="NCBI Taxonomy" id="40199"/>
    <lineage>
        <taxon>Eukaryota</taxon>
        <taxon>Fungi</taxon>
        <taxon>Dikarya</taxon>
        <taxon>Ascomycota</taxon>
        <taxon>Pezizomycotina</taxon>
        <taxon>Sordariomycetes</taxon>
        <taxon>Hypocreomycetidae</taxon>
        <taxon>Hypocreales</taxon>
        <taxon>Nectriaceae</taxon>
        <taxon>Fusarium</taxon>
        <taxon>Fusarium tricinctum species complex</taxon>
    </lineage>
</organism>
<keyword evidence="3 4" id="KW-0687">Ribonucleoprotein</keyword>
<dbReference type="Gene3D" id="3.30.1370.30">
    <property type="match status" value="1"/>
</dbReference>
<dbReference type="GO" id="GO:0022627">
    <property type="term" value="C:cytosolic small ribosomal subunit"/>
    <property type="evidence" value="ECO:0007669"/>
    <property type="project" value="UniProtKB-ARBA"/>
</dbReference>
<evidence type="ECO:0000313" key="7">
    <source>
        <dbReference type="EMBL" id="KAG5658755.1"/>
    </source>
</evidence>
<dbReference type="GO" id="GO:0006412">
    <property type="term" value="P:translation"/>
    <property type="evidence" value="ECO:0007669"/>
    <property type="project" value="InterPro"/>
</dbReference>
<dbReference type="InterPro" id="IPR047863">
    <property type="entry name" value="Ribosomal_uS8_CS"/>
</dbReference>
<dbReference type="InterPro" id="IPR000630">
    <property type="entry name" value="Ribosomal_uS8"/>
</dbReference>
<reference evidence="7" key="1">
    <citation type="submission" date="2021-04" db="EMBL/GenBank/DDBJ databases">
        <title>Draft genome of Fusarium avenaceum strain F156N33, isolated from an atmospheric sample in Virginia.</title>
        <authorList>
            <person name="Yang S."/>
            <person name="Vinatzer B.A."/>
            <person name="Coleman J."/>
        </authorList>
    </citation>
    <scope>NUCLEOTIDE SEQUENCE</scope>
    <source>
        <strain evidence="7">F156N33</strain>
    </source>
</reference>
<dbReference type="NCBIfam" id="NF003115">
    <property type="entry name" value="PRK04034.1"/>
    <property type="match status" value="1"/>
</dbReference>
<evidence type="ECO:0000313" key="8">
    <source>
        <dbReference type="Proteomes" id="UP000782241"/>
    </source>
</evidence>
<dbReference type="InterPro" id="IPR006598">
    <property type="entry name" value="CAP10"/>
</dbReference>
<name>A0A9P7KRZ7_9HYPO</name>
<dbReference type="FunFam" id="3.30.1490.10:FF:000002">
    <property type="entry name" value="40S ribosomal protein S15a"/>
    <property type="match status" value="1"/>
</dbReference>
<feature type="domain" description="Glycosyl transferase CAP10" evidence="6">
    <location>
        <begin position="384"/>
        <end position="674"/>
    </location>
</feature>
<dbReference type="PANTHER" id="PTHR11758">
    <property type="entry name" value="40S RIBOSOMAL PROTEIN S15A"/>
    <property type="match status" value="1"/>
</dbReference>
<dbReference type="GO" id="GO:0003735">
    <property type="term" value="F:structural constituent of ribosome"/>
    <property type="evidence" value="ECO:0007669"/>
    <property type="project" value="InterPro"/>
</dbReference>
<evidence type="ECO:0000256" key="2">
    <source>
        <dbReference type="ARBA" id="ARBA00022980"/>
    </source>
</evidence>
<feature type="compositionally biased region" description="Basic and acidic residues" evidence="5">
    <location>
        <begin position="129"/>
        <end position="145"/>
    </location>
</feature>
<dbReference type="InterPro" id="IPR035987">
    <property type="entry name" value="Ribosomal_uS8_sf"/>
</dbReference>
<keyword evidence="2 4" id="KW-0689">Ribosomal protein</keyword>
<dbReference type="AlphaFoldDB" id="A0A9P7KRZ7"/>
<evidence type="ECO:0000256" key="1">
    <source>
        <dbReference type="ARBA" id="ARBA00006471"/>
    </source>
</evidence>
<evidence type="ECO:0000259" key="6">
    <source>
        <dbReference type="SMART" id="SM00672"/>
    </source>
</evidence>
<dbReference type="Proteomes" id="UP000782241">
    <property type="component" value="Unassembled WGS sequence"/>
</dbReference>
<proteinExistence type="inferred from homology"/>
<evidence type="ECO:0000256" key="4">
    <source>
        <dbReference type="RuleBase" id="RU003660"/>
    </source>
</evidence>
<feature type="region of interest" description="Disordered" evidence="5">
    <location>
        <begin position="115"/>
        <end position="149"/>
    </location>
</feature>
<accession>A0A9P7KRZ7</accession>
<sequence>MVRTSVLHDALNAINNAEKAGKRQVLIRPSSKVIVKFLTVMQRHGYIGEFEELDDHRSGKIVVQLNGRLNKTGVISPRYNVRLSELEKWVVKLLPARQFGYVILTTSAGIMDHEEARRKHPLSTPLSSSHDEQPIEGTTEPRKVPTPETHPVKYLTSSAQQEFEQIKARQSKTLQEAVQEYRRRYGMPPPPHFDKWFQFAKDNNVKLVDEFDTVYDLITPFWGLKPKTIRSRAREALGFDNGLIGVSIRDHRITYIQNGEDWQQNATKGMMSKFLEYLPDMDLAFNFHDEPRVILSHEDLTRLVKTAKEKNMPAALASSKLANDFTQTSPQLHDGKSFEETTLTRFNSFAHQSTWAHSRLSCPSDTPARCLEEDETVDYRSRYGMSDVGFVYNTTAMSDICLSPSLKSNFGFFGGPNTYRIVQDLFPIFSQSKISSYSDLVYPSPWDWAGMVEYDEEMDMEWSKKHSKLYWRGSTTGGYSRNGRWRRQHRQRLVQKLNARDQAQILTNQGKSSWKASEVPRGDYSDMVDVHFSHIGQCDPGDCEAQRAFFNVTEVVDQQDAWSYKYLLDMDGNAFSGRFTAFLRSHSLTFKLAVFREWHAEWLKPWAHYVPLSIQGDDWLEAVRFFESEETGREEGERIAAASRQWANQAVRQVDMEAWFFRLMLEYARVIDDKRDVIGYDRSSANNKLPKEETAE</sequence>
<dbReference type="PROSITE" id="PS00053">
    <property type="entry name" value="RIBOSOMAL_S8"/>
    <property type="match status" value="1"/>
</dbReference>
<gene>
    <name evidence="7" type="ORF">KAF25_007308</name>
</gene>
<protein>
    <recommendedName>
        <fullName evidence="6">Glycosyl transferase CAP10 domain-containing protein</fullName>
    </recommendedName>
</protein>
<dbReference type="Pfam" id="PF05686">
    <property type="entry name" value="Glyco_transf_90"/>
    <property type="match status" value="1"/>
</dbReference>
<evidence type="ECO:0000256" key="5">
    <source>
        <dbReference type="SAM" id="MobiDB-lite"/>
    </source>
</evidence>
<dbReference type="Pfam" id="PF00410">
    <property type="entry name" value="Ribosomal_S8"/>
    <property type="match status" value="1"/>
</dbReference>
<dbReference type="EMBL" id="JAGPUO010000013">
    <property type="protein sequence ID" value="KAG5658755.1"/>
    <property type="molecule type" value="Genomic_DNA"/>
</dbReference>
<dbReference type="SMART" id="SM00672">
    <property type="entry name" value="CAP10"/>
    <property type="match status" value="1"/>
</dbReference>
<comment type="caution">
    <text evidence="7">The sequence shown here is derived from an EMBL/GenBank/DDBJ whole genome shotgun (WGS) entry which is preliminary data.</text>
</comment>
<evidence type="ECO:0000256" key="3">
    <source>
        <dbReference type="ARBA" id="ARBA00023274"/>
    </source>
</evidence>
<dbReference type="Gene3D" id="3.30.1490.10">
    <property type="match status" value="1"/>
</dbReference>
<dbReference type="SUPFAM" id="SSF56047">
    <property type="entry name" value="Ribosomal protein S8"/>
    <property type="match status" value="1"/>
</dbReference>
<keyword evidence="8" id="KW-1185">Reference proteome</keyword>
<comment type="similarity">
    <text evidence="1 4">Belongs to the universal ribosomal protein uS8 family.</text>
</comment>
<dbReference type="FunFam" id="3.30.1370.30:FF:000001">
    <property type="entry name" value="40S ribosomal protein S15a"/>
    <property type="match status" value="1"/>
</dbReference>